<gene>
    <name evidence="2" type="ORF">ORI27_03415</name>
</gene>
<name>A0ABT3S8B5_9MYCO</name>
<evidence type="ECO:0008006" key="4">
    <source>
        <dbReference type="Google" id="ProtNLM"/>
    </source>
</evidence>
<keyword evidence="1" id="KW-0472">Membrane</keyword>
<keyword evidence="1" id="KW-0812">Transmembrane</keyword>
<proteinExistence type="predicted"/>
<evidence type="ECO:0000256" key="1">
    <source>
        <dbReference type="SAM" id="Phobius"/>
    </source>
</evidence>
<evidence type="ECO:0000313" key="2">
    <source>
        <dbReference type="EMBL" id="MCX2935733.1"/>
    </source>
</evidence>
<keyword evidence="3" id="KW-1185">Reference proteome</keyword>
<accession>A0ABT3S8B5</accession>
<organism evidence="2 3">
    <name type="scientific">Mycobacterium pinniadriaticum</name>
    <dbReference type="NCBI Taxonomy" id="2994102"/>
    <lineage>
        <taxon>Bacteria</taxon>
        <taxon>Bacillati</taxon>
        <taxon>Actinomycetota</taxon>
        <taxon>Actinomycetes</taxon>
        <taxon>Mycobacteriales</taxon>
        <taxon>Mycobacteriaceae</taxon>
        <taxon>Mycobacterium</taxon>
    </lineage>
</organism>
<sequence>MFVVGVVCLGMAVLIGGSGVWTLTRASAADLTGQVLRAVAPTQLAAAVMLAAGGAAALVAPPSTGLTVLIVCVIGAVATVAAGSWQGARYAARREAEASCAGSCASCSLSCK</sequence>
<comment type="caution">
    <text evidence="2">The sequence shown here is derived from an EMBL/GenBank/DDBJ whole genome shotgun (WGS) entry which is preliminary data.</text>
</comment>
<dbReference type="Proteomes" id="UP001300745">
    <property type="component" value="Unassembled WGS sequence"/>
</dbReference>
<protein>
    <recommendedName>
        <fullName evidence="4">Transmembrane protein</fullName>
    </recommendedName>
</protein>
<dbReference type="RefSeq" id="WP_265995102.1">
    <property type="nucleotide sequence ID" value="NZ_JAPJDN010000002.1"/>
</dbReference>
<reference evidence="2 3" key="1">
    <citation type="submission" date="2022-11" db="EMBL/GenBank/DDBJ databases">
        <title>Mycobacterium sp. nov.</title>
        <authorList>
            <person name="Papic B."/>
            <person name="Spicic S."/>
            <person name="Duvnjak S."/>
        </authorList>
    </citation>
    <scope>NUCLEOTIDE SEQUENCE [LARGE SCALE GENOMIC DNA]</scope>
    <source>
        <strain evidence="2 3">CVI_P4</strain>
    </source>
</reference>
<evidence type="ECO:0000313" key="3">
    <source>
        <dbReference type="Proteomes" id="UP001300745"/>
    </source>
</evidence>
<keyword evidence="1" id="KW-1133">Transmembrane helix</keyword>
<feature type="transmembrane region" description="Helical" evidence="1">
    <location>
        <begin position="66"/>
        <end position="85"/>
    </location>
</feature>
<dbReference type="EMBL" id="JAPJDO010000002">
    <property type="protein sequence ID" value="MCX2935733.1"/>
    <property type="molecule type" value="Genomic_DNA"/>
</dbReference>
<feature type="transmembrane region" description="Helical" evidence="1">
    <location>
        <begin position="38"/>
        <end position="59"/>
    </location>
</feature>